<dbReference type="PRINTS" id="PR00889">
    <property type="entry name" value="CALPONIN"/>
</dbReference>
<dbReference type="InterPro" id="IPR001997">
    <property type="entry name" value="Calponin/LIMCH1"/>
</dbReference>
<dbReference type="InterPro" id="IPR001715">
    <property type="entry name" value="CH_dom"/>
</dbReference>
<dbReference type="GO" id="GO:0007015">
    <property type="term" value="P:actin filament organization"/>
    <property type="evidence" value="ECO:0007669"/>
    <property type="project" value="TreeGrafter"/>
</dbReference>
<comment type="caution">
    <text evidence="3">The sequence shown here is derived from an EMBL/GenBank/DDBJ whole genome shotgun (WGS) entry which is preliminary data.</text>
</comment>
<reference evidence="3" key="1">
    <citation type="submission" date="2020-05" db="EMBL/GenBank/DDBJ databases">
        <title>Phylogenomic resolution of chytrid fungi.</title>
        <authorList>
            <person name="Stajich J.E."/>
            <person name="Amses K."/>
            <person name="Simmons R."/>
            <person name="Seto K."/>
            <person name="Myers J."/>
            <person name="Bonds A."/>
            <person name="Quandt C.A."/>
            <person name="Barry K."/>
            <person name="Liu P."/>
            <person name="Grigoriev I."/>
            <person name="Longcore J.E."/>
            <person name="James T.Y."/>
        </authorList>
    </citation>
    <scope>NUCLEOTIDE SEQUENCE</scope>
    <source>
        <strain evidence="3">JEL0379</strain>
    </source>
</reference>
<dbReference type="EMBL" id="JADGJQ010000010">
    <property type="protein sequence ID" value="KAJ3182052.1"/>
    <property type="molecule type" value="Genomic_DNA"/>
</dbReference>
<dbReference type="SMART" id="SM00033">
    <property type="entry name" value="CH"/>
    <property type="match status" value="1"/>
</dbReference>
<dbReference type="Gene3D" id="1.10.418.10">
    <property type="entry name" value="Calponin-like domain"/>
    <property type="match status" value="1"/>
</dbReference>
<dbReference type="GO" id="GO:0031032">
    <property type="term" value="P:actomyosin structure organization"/>
    <property type="evidence" value="ECO:0007669"/>
    <property type="project" value="InterPro"/>
</dbReference>
<feature type="domain" description="Calponin-homology (CH)" evidence="2">
    <location>
        <begin position="22"/>
        <end position="128"/>
    </location>
</feature>
<evidence type="ECO:0000313" key="3">
    <source>
        <dbReference type="EMBL" id="KAJ3182052.1"/>
    </source>
</evidence>
<feature type="region of interest" description="Disordered" evidence="1">
    <location>
        <begin position="209"/>
        <end position="232"/>
    </location>
</feature>
<dbReference type="PANTHER" id="PTHR47385:SF14">
    <property type="entry name" value="TRANSGELIN"/>
    <property type="match status" value="1"/>
</dbReference>
<dbReference type="Proteomes" id="UP001212152">
    <property type="component" value="Unassembled WGS sequence"/>
</dbReference>
<feature type="compositionally biased region" description="Basic and acidic residues" evidence="1">
    <location>
        <begin position="217"/>
        <end position="232"/>
    </location>
</feature>
<dbReference type="AlphaFoldDB" id="A0AAD5TP86"/>
<dbReference type="GO" id="GO:0015629">
    <property type="term" value="C:actin cytoskeleton"/>
    <property type="evidence" value="ECO:0007669"/>
    <property type="project" value="TreeGrafter"/>
</dbReference>
<dbReference type="InterPro" id="IPR003096">
    <property type="entry name" value="SM22_calponin"/>
</dbReference>
<dbReference type="PRINTS" id="PR00888">
    <property type="entry name" value="SM22CALPONIN"/>
</dbReference>
<keyword evidence="4" id="KW-1185">Reference proteome</keyword>
<proteinExistence type="predicted"/>
<dbReference type="InterPro" id="IPR050606">
    <property type="entry name" value="Calponin-like"/>
</dbReference>
<organism evidence="3 4">
    <name type="scientific">Geranomyces variabilis</name>
    <dbReference type="NCBI Taxonomy" id="109894"/>
    <lineage>
        <taxon>Eukaryota</taxon>
        <taxon>Fungi</taxon>
        <taxon>Fungi incertae sedis</taxon>
        <taxon>Chytridiomycota</taxon>
        <taxon>Chytridiomycota incertae sedis</taxon>
        <taxon>Chytridiomycetes</taxon>
        <taxon>Spizellomycetales</taxon>
        <taxon>Powellomycetaceae</taxon>
        <taxon>Geranomyces</taxon>
    </lineage>
</organism>
<evidence type="ECO:0000313" key="4">
    <source>
        <dbReference type="Proteomes" id="UP001212152"/>
    </source>
</evidence>
<evidence type="ECO:0000256" key="1">
    <source>
        <dbReference type="SAM" id="MobiDB-lite"/>
    </source>
</evidence>
<protein>
    <submittedName>
        <fullName evidence="3">Muscle-specific protein 20</fullName>
    </submittedName>
</protein>
<dbReference type="InterPro" id="IPR036872">
    <property type="entry name" value="CH_dom_sf"/>
</dbReference>
<dbReference type="PROSITE" id="PS50021">
    <property type="entry name" value="CH"/>
    <property type="match status" value="1"/>
</dbReference>
<name>A0AAD5TP86_9FUNG</name>
<accession>A0AAD5TP86</accession>
<dbReference type="GO" id="GO:0051015">
    <property type="term" value="F:actin filament binding"/>
    <property type="evidence" value="ECO:0007669"/>
    <property type="project" value="TreeGrafter"/>
</dbReference>
<dbReference type="SUPFAM" id="SSF47576">
    <property type="entry name" value="Calponin-homology domain, CH-domain"/>
    <property type="match status" value="1"/>
</dbReference>
<dbReference type="Pfam" id="PF00307">
    <property type="entry name" value="CH"/>
    <property type="match status" value="1"/>
</dbReference>
<sequence>MSAPVRGLDKDLAAKAAAKYDPVREAEARAWIEQITGEKFASDDFHESLKDGVLLCKLVNALLPSTPIKFNTSKMPFKQMENINHFLTAIATHLAVPQHDAFMTVDLYEAKNMNQVVDCLFSISRHAAAKGLLDDAQVLGPKLAEKREMDWSDEQLSAGRNVIGLQMGFAGGASQAGMGVGRRQVVDSAVGTGDTSAVSQQMGFTGGANASGVTYGGRREIGAHDPGRAPAE</sequence>
<gene>
    <name evidence="3" type="primary">MP20</name>
    <name evidence="3" type="ORF">HDU87_000395</name>
</gene>
<dbReference type="PANTHER" id="PTHR47385">
    <property type="entry name" value="CALPONIN"/>
    <property type="match status" value="1"/>
</dbReference>
<evidence type="ECO:0000259" key="2">
    <source>
        <dbReference type="PROSITE" id="PS50021"/>
    </source>
</evidence>